<dbReference type="CDD" id="cd06225">
    <property type="entry name" value="HAMP"/>
    <property type="match status" value="1"/>
</dbReference>
<dbReference type="InterPro" id="IPR003660">
    <property type="entry name" value="HAMP_dom"/>
</dbReference>
<dbReference type="NCBIfam" id="TIGR00254">
    <property type="entry name" value="GGDEF"/>
    <property type="match status" value="1"/>
</dbReference>
<dbReference type="GO" id="GO:0007165">
    <property type="term" value="P:signal transduction"/>
    <property type="evidence" value="ECO:0007669"/>
    <property type="project" value="InterPro"/>
</dbReference>
<dbReference type="Gene3D" id="6.10.340.10">
    <property type="match status" value="1"/>
</dbReference>
<dbReference type="InterPro" id="IPR035919">
    <property type="entry name" value="EAL_sf"/>
</dbReference>
<accession>A0A6N9TI37</accession>
<dbReference type="InterPro" id="IPR029787">
    <property type="entry name" value="Nucleotide_cyclase"/>
</dbReference>
<feature type="transmembrane region" description="Helical" evidence="1">
    <location>
        <begin position="176"/>
        <end position="194"/>
    </location>
</feature>
<dbReference type="Pfam" id="PF00563">
    <property type="entry name" value="EAL"/>
    <property type="match status" value="1"/>
</dbReference>
<dbReference type="RefSeq" id="WP_163107402.1">
    <property type="nucleotide sequence ID" value="NZ_JAAAWO010000013.1"/>
</dbReference>
<keyword evidence="1" id="KW-0472">Membrane</keyword>
<keyword evidence="1" id="KW-0812">Transmembrane</keyword>
<dbReference type="GO" id="GO:0016020">
    <property type="term" value="C:membrane"/>
    <property type="evidence" value="ECO:0007669"/>
    <property type="project" value="InterPro"/>
</dbReference>
<feature type="domain" description="GGDEF" evidence="4">
    <location>
        <begin position="303"/>
        <end position="436"/>
    </location>
</feature>
<sequence length="697" mass="78126">MKSLRFEISFTTITSIAVVSTLIISLSIYVYEKLYIEFIATEVEAIAQNMAIDLLDYIDEPAAQFNQTQILLRLEEYEYVETANVYDDENNLLNSYVGAAGLSVVKNSRDEALAQSSMKFDRTPENGEYSQLSLGMHNLESKVVVVKNIGEMSFPLGKLILTFNLQEALHENRRRYVILVAPSVIALTLLSLFISTRLHRRSLRPLENLIKTMDSVVDEQSYDVTVEETNKSETAALSHAFNNMMANIKSQSQMNAQKNLLLEQQQSKLETLANFDVLTGLPNRQYLMKTLSSLLAKNQRENTELCLMFLDVDGFKNINDSFGHDTGDKFLLHISAIMSRVLPTNATLGRLGGDEFLVIVDSVSSHTDVEHIATNLIDSVMKAHDVNRLRLDSSLSIGIAVASECNYEASTLITNADVAMYRAKKEGKGRLVWFNSAMFEDTQRKIQISMRLANALENDSFYLTYQTKVGPQKDIEGVEVLLRWHDEVLGLVSPAEFIPVAEKADKISLISLWVINQTCKELPQLIARFGSHIRVSINLSAHDLNNTEVTNCILNGLNSGEISAQHIEFEITETAYMNNFGVANSFFEALKKHGCHLSLDDFGTGYSSLSYLTEFNIDTLKIDRQFVSQIGQSERSEKITVAIITMAKSLNFAVCAEGVETEEQETFLLAHDCDLLQGFLYSRPSTLSQLQHQVATK</sequence>
<dbReference type="PANTHER" id="PTHR44757:SF2">
    <property type="entry name" value="BIOFILM ARCHITECTURE MAINTENANCE PROTEIN MBAA"/>
    <property type="match status" value="1"/>
</dbReference>
<dbReference type="SMART" id="SM00304">
    <property type="entry name" value="HAMP"/>
    <property type="match status" value="1"/>
</dbReference>
<dbReference type="Gene3D" id="3.20.20.450">
    <property type="entry name" value="EAL domain"/>
    <property type="match status" value="1"/>
</dbReference>
<keyword evidence="6" id="KW-1185">Reference proteome</keyword>
<organism evidence="5 6">
    <name type="scientific">Alteromonas genovensis</name>
    <dbReference type="NCBI Taxonomy" id="471225"/>
    <lineage>
        <taxon>Bacteria</taxon>
        <taxon>Pseudomonadati</taxon>
        <taxon>Pseudomonadota</taxon>
        <taxon>Gammaproteobacteria</taxon>
        <taxon>Alteromonadales</taxon>
        <taxon>Alteromonadaceae</taxon>
        <taxon>Alteromonas/Salinimonas group</taxon>
        <taxon>Alteromonas</taxon>
    </lineage>
</organism>
<dbReference type="SUPFAM" id="SSF141868">
    <property type="entry name" value="EAL domain-like"/>
    <property type="match status" value="1"/>
</dbReference>
<dbReference type="SUPFAM" id="SSF55073">
    <property type="entry name" value="Nucleotide cyclase"/>
    <property type="match status" value="1"/>
</dbReference>
<dbReference type="InterPro" id="IPR000160">
    <property type="entry name" value="GGDEF_dom"/>
</dbReference>
<dbReference type="InterPro" id="IPR052155">
    <property type="entry name" value="Biofilm_reg_signaling"/>
</dbReference>
<gene>
    <name evidence="5" type="ORF">GTQ48_15005</name>
</gene>
<feature type="domain" description="HAMP" evidence="3">
    <location>
        <begin position="200"/>
        <end position="253"/>
    </location>
</feature>
<dbReference type="Proteomes" id="UP000471381">
    <property type="component" value="Unassembled WGS sequence"/>
</dbReference>
<evidence type="ECO:0000259" key="2">
    <source>
        <dbReference type="PROSITE" id="PS50883"/>
    </source>
</evidence>
<evidence type="ECO:0000313" key="6">
    <source>
        <dbReference type="Proteomes" id="UP000471381"/>
    </source>
</evidence>
<dbReference type="SMART" id="SM00267">
    <property type="entry name" value="GGDEF"/>
    <property type="match status" value="1"/>
</dbReference>
<dbReference type="Pfam" id="PF00990">
    <property type="entry name" value="GGDEF"/>
    <property type="match status" value="1"/>
</dbReference>
<dbReference type="AlphaFoldDB" id="A0A6N9TI37"/>
<dbReference type="Gene3D" id="3.30.70.270">
    <property type="match status" value="1"/>
</dbReference>
<dbReference type="PROSITE" id="PS50887">
    <property type="entry name" value="GGDEF"/>
    <property type="match status" value="1"/>
</dbReference>
<evidence type="ECO:0000256" key="1">
    <source>
        <dbReference type="SAM" id="Phobius"/>
    </source>
</evidence>
<feature type="transmembrane region" description="Helical" evidence="1">
    <location>
        <begin position="12"/>
        <end position="31"/>
    </location>
</feature>
<feature type="domain" description="EAL" evidence="2">
    <location>
        <begin position="445"/>
        <end position="697"/>
    </location>
</feature>
<dbReference type="Pfam" id="PF00672">
    <property type="entry name" value="HAMP"/>
    <property type="match status" value="1"/>
</dbReference>
<proteinExistence type="predicted"/>
<keyword evidence="1" id="KW-1133">Transmembrane helix</keyword>
<evidence type="ECO:0000259" key="3">
    <source>
        <dbReference type="PROSITE" id="PS50885"/>
    </source>
</evidence>
<reference evidence="5 6" key="1">
    <citation type="submission" date="2020-01" db="EMBL/GenBank/DDBJ databases">
        <title>Genomes of bacteria type strains.</title>
        <authorList>
            <person name="Chen J."/>
            <person name="Zhu S."/>
            <person name="Yang J."/>
        </authorList>
    </citation>
    <scope>NUCLEOTIDE SEQUENCE [LARGE SCALE GENOMIC DNA]</scope>
    <source>
        <strain evidence="5 6">LMG 24078</strain>
    </source>
</reference>
<dbReference type="InterPro" id="IPR043128">
    <property type="entry name" value="Rev_trsase/Diguanyl_cyclase"/>
</dbReference>
<protein>
    <submittedName>
        <fullName evidence="5">EAL domain-containing protein</fullName>
    </submittedName>
</protein>
<evidence type="ECO:0000313" key="5">
    <source>
        <dbReference type="EMBL" id="NDW16820.1"/>
    </source>
</evidence>
<comment type="caution">
    <text evidence="5">The sequence shown here is derived from an EMBL/GenBank/DDBJ whole genome shotgun (WGS) entry which is preliminary data.</text>
</comment>
<dbReference type="PANTHER" id="PTHR44757">
    <property type="entry name" value="DIGUANYLATE CYCLASE DGCP"/>
    <property type="match status" value="1"/>
</dbReference>
<dbReference type="PROSITE" id="PS50885">
    <property type="entry name" value="HAMP"/>
    <property type="match status" value="1"/>
</dbReference>
<evidence type="ECO:0000259" key="4">
    <source>
        <dbReference type="PROSITE" id="PS50887"/>
    </source>
</evidence>
<dbReference type="SMART" id="SM00052">
    <property type="entry name" value="EAL"/>
    <property type="match status" value="1"/>
</dbReference>
<dbReference type="CDD" id="cd01949">
    <property type="entry name" value="GGDEF"/>
    <property type="match status" value="1"/>
</dbReference>
<dbReference type="InterPro" id="IPR001633">
    <property type="entry name" value="EAL_dom"/>
</dbReference>
<dbReference type="EMBL" id="JAAAWO010000013">
    <property type="protein sequence ID" value="NDW16820.1"/>
    <property type="molecule type" value="Genomic_DNA"/>
</dbReference>
<dbReference type="CDD" id="cd01948">
    <property type="entry name" value="EAL"/>
    <property type="match status" value="1"/>
</dbReference>
<dbReference type="PROSITE" id="PS50883">
    <property type="entry name" value="EAL"/>
    <property type="match status" value="1"/>
</dbReference>
<name>A0A6N9TI37_9ALTE</name>